<dbReference type="Proteomes" id="UP000249065">
    <property type="component" value="Unassembled WGS sequence"/>
</dbReference>
<keyword evidence="1" id="KW-0732">Signal</keyword>
<accession>A0A327M3C0</accession>
<evidence type="ECO:0000259" key="2">
    <source>
        <dbReference type="SMART" id="SM00062"/>
    </source>
</evidence>
<name>A0A327M3C0_9PROT</name>
<reference evidence="4" key="1">
    <citation type="submission" date="2018-06" db="EMBL/GenBank/DDBJ databases">
        <authorList>
            <person name="Khan S.A."/>
        </authorList>
    </citation>
    <scope>NUCLEOTIDE SEQUENCE [LARGE SCALE GENOMIC DNA]</scope>
    <source>
        <strain evidence="4">DB-1506</strain>
    </source>
</reference>
<gene>
    <name evidence="3" type="ORF">DOO78_19240</name>
</gene>
<dbReference type="InterPro" id="IPR001638">
    <property type="entry name" value="Solute-binding_3/MltF_N"/>
</dbReference>
<protein>
    <submittedName>
        <fullName evidence="3">ABC transporter substrate-binding protein</fullName>
    </submittedName>
</protein>
<comment type="caution">
    <text evidence="3">The sequence shown here is derived from an EMBL/GenBank/DDBJ whole genome shotgun (WGS) entry which is preliminary data.</text>
</comment>
<evidence type="ECO:0000256" key="1">
    <source>
        <dbReference type="ARBA" id="ARBA00022729"/>
    </source>
</evidence>
<evidence type="ECO:0000313" key="4">
    <source>
        <dbReference type="Proteomes" id="UP000249065"/>
    </source>
</evidence>
<organism evidence="3 4">
    <name type="scientific">Roseicella frigidaeris</name>
    <dbReference type="NCBI Taxonomy" id="2230885"/>
    <lineage>
        <taxon>Bacteria</taxon>
        <taxon>Pseudomonadati</taxon>
        <taxon>Pseudomonadota</taxon>
        <taxon>Alphaproteobacteria</taxon>
        <taxon>Acetobacterales</taxon>
        <taxon>Roseomonadaceae</taxon>
        <taxon>Roseicella</taxon>
    </lineage>
</organism>
<sequence length="242" mass="25324">MSPEITSQLAPTGVLRAGINLGNFLLVTGRTPAGEPDGVSPDMARAIAERLGVRVQLVPFARPNEIADAAGTGAWDIALIGAEPQRAAKIAFTAAYCEIEATYLVPPGSPITAMDQVDRKGLRICSSAGAAYTLWLERNIKQAELVLIPGGGAAAFRHFLDNKLEVYAGLRPGLISDVEALPGARILDGQFMAVQQAIGTARENAAGAEFLRGFVEEAKSSGLVARLIEAHKVRGLSVAPAA</sequence>
<dbReference type="Pfam" id="PF00497">
    <property type="entry name" value="SBP_bac_3"/>
    <property type="match status" value="1"/>
</dbReference>
<dbReference type="EMBL" id="QLIX01000018">
    <property type="protein sequence ID" value="RAI57400.1"/>
    <property type="molecule type" value="Genomic_DNA"/>
</dbReference>
<evidence type="ECO:0000313" key="3">
    <source>
        <dbReference type="EMBL" id="RAI57400.1"/>
    </source>
</evidence>
<keyword evidence="4" id="KW-1185">Reference proteome</keyword>
<dbReference type="Gene3D" id="3.40.190.10">
    <property type="entry name" value="Periplasmic binding protein-like II"/>
    <property type="match status" value="2"/>
</dbReference>
<feature type="domain" description="Solute-binding protein family 3/N-terminal" evidence="2">
    <location>
        <begin position="14"/>
        <end position="235"/>
    </location>
</feature>
<dbReference type="SUPFAM" id="SSF53850">
    <property type="entry name" value="Periplasmic binding protein-like II"/>
    <property type="match status" value="1"/>
</dbReference>
<dbReference type="AlphaFoldDB" id="A0A327M3C0"/>
<proteinExistence type="predicted"/>
<dbReference type="PANTHER" id="PTHR35936:SF17">
    <property type="entry name" value="ARGININE-BINDING EXTRACELLULAR PROTEIN ARTP"/>
    <property type="match status" value="1"/>
</dbReference>
<dbReference type="PANTHER" id="PTHR35936">
    <property type="entry name" value="MEMBRANE-BOUND LYTIC MUREIN TRANSGLYCOSYLASE F"/>
    <property type="match status" value="1"/>
</dbReference>
<dbReference type="OrthoDB" id="6955767at2"/>
<dbReference type="SMART" id="SM00062">
    <property type="entry name" value="PBPb"/>
    <property type="match status" value="1"/>
</dbReference>